<proteinExistence type="predicted"/>
<dbReference type="Proteomes" id="UP001199469">
    <property type="component" value="Unassembled WGS sequence"/>
</dbReference>
<comment type="caution">
    <text evidence="1">The sequence shown here is derived from an EMBL/GenBank/DDBJ whole genome shotgun (WGS) entry which is preliminary data.</text>
</comment>
<evidence type="ECO:0000313" key="2">
    <source>
        <dbReference type="Proteomes" id="UP001199469"/>
    </source>
</evidence>
<keyword evidence="2" id="KW-1185">Reference proteome</keyword>
<dbReference type="EMBL" id="JAJNDB010000006">
    <property type="protein sequence ID" value="MCD2196456.1"/>
    <property type="molecule type" value="Genomic_DNA"/>
</dbReference>
<evidence type="ECO:0008006" key="3">
    <source>
        <dbReference type="Google" id="ProtNLM"/>
    </source>
</evidence>
<gene>
    <name evidence="1" type="ORF">LQ327_24070</name>
</gene>
<evidence type="ECO:0000313" key="1">
    <source>
        <dbReference type="EMBL" id="MCD2196456.1"/>
    </source>
</evidence>
<sequence length="408" mass="41300">MVALLGAGLAEAPDARAAAAPGDTWIAELSVAGGDDTNVVATDGAVRLAGTTTRAQSARSPLAEGELLLPPRRLPTPVDRVSADVTADVPPGAVVSVDVRGLRADGTWSGWASASPGGPAMLPQASSEVQVRASLVASPSGAGPALHRIYLTADRTKAATAPSATIPIVPGAPAPAPLATPAVSSKVFATREGLVGGTTANGHVIAPNDHFVALPSRRGLSPRDTGDYTVKVCAATGRCAWAPVWDVGPWNTTDDYWNPAAARQTWKDLPQGTPQAQAAFQQRYNGGKDGFGRAVVNPAGIDLADGTFYNDLGLRDNGWVTVTYLWTGTGPTALAKPTGTPTVAVRSAPTDASSAVGAVAGGARVAVQCTAAGQLRSGAQGTSSSWLRIGPNQYVPAAGVEAPRVASC</sequence>
<accession>A0ABS8PDW0</accession>
<protein>
    <recommendedName>
        <fullName evidence="3">Secreted protein</fullName>
    </recommendedName>
</protein>
<name>A0ABS8PDW0_9PSEU</name>
<reference evidence="1 2" key="1">
    <citation type="submission" date="2021-11" db="EMBL/GenBank/DDBJ databases">
        <title>Draft genome sequence of Actinomycetospora sp. SF1 isolated from the rhizosphere soil.</title>
        <authorList>
            <person name="Duangmal K."/>
            <person name="Chantavorakit T."/>
        </authorList>
    </citation>
    <scope>NUCLEOTIDE SEQUENCE [LARGE SCALE GENOMIC DNA]</scope>
    <source>
        <strain evidence="1 2">TBRC 5722</strain>
    </source>
</reference>
<organism evidence="1 2">
    <name type="scientific">Actinomycetospora endophytica</name>
    <dbReference type="NCBI Taxonomy" id="2291215"/>
    <lineage>
        <taxon>Bacteria</taxon>
        <taxon>Bacillati</taxon>
        <taxon>Actinomycetota</taxon>
        <taxon>Actinomycetes</taxon>
        <taxon>Pseudonocardiales</taxon>
        <taxon>Pseudonocardiaceae</taxon>
        <taxon>Actinomycetospora</taxon>
    </lineage>
</organism>